<sequence>MEDLQYLAAWVKEQHAREYILTWLLSQQGLWWSDGDIYQAVLQKSGKLLKAYVQKRQAGELFEGISEKLGSDDNWDDLAASLARIVAVYQEELSHLQERDRKGDGVKNNYLNSSTKLTGDALSLVEVQQALPDPYADTLTGR</sequence>
<dbReference type="RefSeq" id="WP_340520254.1">
    <property type="nucleotide sequence ID" value="NZ_JBBLXS010000027.1"/>
</dbReference>
<organism evidence="1 2">
    <name type="scientific">Microcoleus anatoxicus PTRS2</name>
    <dbReference type="NCBI Taxonomy" id="2705321"/>
    <lineage>
        <taxon>Bacteria</taxon>
        <taxon>Bacillati</taxon>
        <taxon>Cyanobacteriota</taxon>
        <taxon>Cyanophyceae</taxon>
        <taxon>Oscillatoriophycideae</taxon>
        <taxon>Oscillatoriales</taxon>
        <taxon>Microcoleaceae</taxon>
        <taxon>Microcoleus</taxon>
        <taxon>Microcoleus anatoxicus</taxon>
    </lineage>
</organism>
<dbReference type="EMBL" id="JBBLXS010000027">
    <property type="protein sequence ID" value="MEK0183952.1"/>
    <property type="molecule type" value="Genomic_DNA"/>
</dbReference>
<reference evidence="1 2" key="1">
    <citation type="journal article" date="2020" name="Harmful Algae">
        <title>Molecular and morphological characterization of a novel dihydroanatoxin-a producing Microcoleus species (cyanobacteria) from the Russian River, California, USA.</title>
        <authorList>
            <person name="Conklin K.Y."/>
            <person name="Stancheva R."/>
            <person name="Otten T.G."/>
            <person name="Fadness R."/>
            <person name="Boyer G.L."/>
            <person name="Read B."/>
            <person name="Zhang X."/>
            <person name="Sheath R.G."/>
        </authorList>
    </citation>
    <scope>NUCLEOTIDE SEQUENCE [LARGE SCALE GENOMIC DNA]</scope>
    <source>
        <strain evidence="1 2">PTRS2</strain>
    </source>
</reference>
<dbReference type="Proteomes" id="UP001384579">
    <property type="component" value="Unassembled WGS sequence"/>
</dbReference>
<proteinExistence type="predicted"/>
<evidence type="ECO:0000313" key="1">
    <source>
        <dbReference type="EMBL" id="MEK0183952.1"/>
    </source>
</evidence>
<evidence type="ECO:0000313" key="2">
    <source>
        <dbReference type="Proteomes" id="UP001384579"/>
    </source>
</evidence>
<accession>A0ABU8YHW7</accession>
<protein>
    <submittedName>
        <fullName evidence="1">Uncharacterized protein</fullName>
    </submittedName>
</protein>
<gene>
    <name evidence="1" type="ORF">WMG39_03715</name>
</gene>
<comment type="caution">
    <text evidence="1">The sequence shown here is derived from an EMBL/GenBank/DDBJ whole genome shotgun (WGS) entry which is preliminary data.</text>
</comment>
<name>A0ABU8YHW7_9CYAN</name>
<keyword evidence="2" id="KW-1185">Reference proteome</keyword>